<sequence length="347" mass="37577">MRHLPRQFWRSATGADGVSTVGYLRRQLVWLVALTVVGGGALFGAYDEVHSDSVAIRDRTGPAVVELAKARASLTKAHMTADDHLDYRTEKHKHQWPDILPRGEEYRTQVAEAKSSLARAAATGALNREDRQTLRIASGIVDSYVLRIDGALAQSNRPKLSSANLAYARGMMYARETGILARIAALQARQSAALDRQEDWGAAPLLAWPVAVAACVLLGVRLVGTQVFLRQRFRLRLSIPLAAVTLLLAAVPVLAFGTWQAHASQTRMQEAVGPLTPTGSADAQVKAIADAESGMEKAVGEGNTEVWARGTVFIPLAAVLMAGVILWTLQSLLDEYAVPRRRTGDSR</sequence>
<keyword evidence="1" id="KW-0812">Transmembrane</keyword>
<proteinExistence type="predicted"/>
<dbReference type="RefSeq" id="WP_387896164.1">
    <property type="nucleotide sequence ID" value="NZ_JBIAPK010000005.1"/>
</dbReference>
<accession>A0ABW6RGL7</accession>
<feature type="transmembrane region" description="Helical" evidence="1">
    <location>
        <begin position="235"/>
        <end position="259"/>
    </location>
</feature>
<protein>
    <recommendedName>
        <fullName evidence="4">Integral membrane protein</fullName>
    </recommendedName>
</protein>
<feature type="transmembrane region" description="Helical" evidence="1">
    <location>
        <begin position="205"/>
        <end position="223"/>
    </location>
</feature>
<gene>
    <name evidence="2" type="ORF">ACFYWW_18370</name>
</gene>
<evidence type="ECO:0000313" key="2">
    <source>
        <dbReference type="EMBL" id="MFF3340676.1"/>
    </source>
</evidence>
<organism evidence="2 3">
    <name type="scientific">Streptomyces flavidovirens</name>
    <dbReference type="NCBI Taxonomy" id="67298"/>
    <lineage>
        <taxon>Bacteria</taxon>
        <taxon>Bacillati</taxon>
        <taxon>Actinomycetota</taxon>
        <taxon>Actinomycetes</taxon>
        <taxon>Kitasatosporales</taxon>
        <taxon>Streptomycetaceae</taxon>
        <taxon>Streptomyces</taxon>
    </lineage>
</organism>
<evidence type="ECO:0000256" key="1">
    <source>
        <dbReference type="SAM" id="Phobius"/>
    </source>
</evidence>
<keyword evidence="3" id="KW-1185">Reference proteome</keyword>
<comment type="caution">
    <text evidence="2">The sequence shown here is derived from an EMBL/GenBank/DDBJ whole genome shotgun (WGS) entry which is preliminary data.</text>
</comment>
<name>A0ABW6RGL7_9ACTN</name>
<evidence type="ECO:0000313" key="3">
    <source>
        <dbReference type="Proteomes" id="UP001601976"/>
    </source>
</evidence>
<evidence type="ECO:0008006" key="4">
    <source>
        <dbReference type="Google" id="ProtNLM"/>
    </source>
</evidence>
<feature type="transmembrane region" description="Helical" evidence="1">
    <location>
        <begin position="28"/>
        <end position="46"/>
    </location>
</feature>
<dbReference type="Proteomes" id="UP001601976">
    <property type="component" value="Unassembled WGS sequence"/>
</dbReference>
<keyword evidence="1" id="KW-0472">Membrane</keyword>
<keyword evidence="1" id="KW-1133">Transmembrane helix</keyword>
<feature type="transmembrane region" description="Helical" evidence="1">
    <location>
        <begin position="312"/>
        <end position="333"/>
    </location>
</feature>
<dbReference type="EMBL" id="JBIAPK010000005">
    <property type="protein sequence ID" value="MFF3340676.1"/>
    <property type="molecule type" value="Genomic_DNA"/>
</dbReference>
<reference evidence="2 3" key="1">
    <citation type="submission" date="2024-10" db="EMBL/GenBank/DDBJ databases">
        <title>The Natural Products Discovery Center: Release of the First 8490 Sequenced Strains for Exploring Actinobacteria Biosynthetic Diversity.</title>
        <authorList>
            <person name="Kalkreuter E."/>
            <person name="Kautsar S.A."/>
            <person name="Yang D."/>
            <person name="Bader C.D."/>
            <person name="Teijaro C.N."/>
            <person name="Fluegel L."/>
            <person name="Davis C.M."/>
            <person name="Simpson J.R."/>
            <person name="Lauterbach L."/>
            <person name="Steele A.D."/>
            <person name="Gui C."/>
            <person name="Meng S."/>
            <person name="Li G."/>
            <person name="Viehrig K."/>
            <person name="Ye F."/>
            <person name="Su P."/>
            <person name="Kiefer A.F."/>
            <person name="Nichols A."/>
            <person name="Cepeda A.J."/>
            <person name="Yan W."/>
            <person name="Fan B."/>
            <person name="Jiang Y."/>
            <person name="Adhikari A."/>
            <person name="Zheng C.-J."/>
            <person name="Schuster L."/>
            <person name="Cowan T.M."/>
            <person name="Smanski M.J."/>
            <person name="Chevrette M.G."/>
            <person name="De Carvalho L.P.S."/>
            <person name="Shen B."/>
        </authorList>
    </citation>
    <scope>NUCLEOTIDE SEQUENCE [LARGE SCALE GENOMIC DNA]</scope>
    <source>
        <strain evidence="2 3">NPDC003029</strain>
    </source>
</reference>